<dbReference type="GO" id="GO:0008270">
    <property type="term" value="F:zinc ion binding"/>
    <property type="evidence" value="ECO:0007669"/>
    <property type="project" value="InterPro"/>
</dbReference>
<accession>A0A9P5PV30</accession>
<dbReference type="OrthoDB" id="2527451at2759"/>
<name>A0A9P5PV30_9AGAR</name>
<sequence length="57" mass="6237">MRPLVRPSSTHFSGGGEGHVSRDCTQEAKAKSCYKCGQEGHIVCDGFDTTSWYLADE</sequence>
<dbReference type="Proteomes" id="UP000772434">
    <property type="component" value="Unassembled WGS sequence"/>
</dbReference>
<dbReference type="GO" id="GO:0003676">
    <property type="term" value="F:nucleic acid binding"/>
    <property type="evidence" value="ECO:0007669"/>
    <property type="project" value="InterPro"/>
</dbReference>
<dbReference type="Pfam" id="PF00098">
    <property type="entry name" value="zf-CCHC"/>
    <property type="match status" value="2"/>
</dbReference>
<dbReference type="SUPFAM" id="SSF57756">
    <property type="entry name" value="Retrovirus zinc finger-like domains"/>
    <property type="match status" value="1"/>
</dbReference>
<keyword evidence="5" id="KW-1185">Reference proteome</keyword>
<evidence type="ECO:0000256" key="2">
    <source>
        <dbReference type="SAM" id="MobiDB-lite"/>
    </source>
</evidence>
<dbReference type="AlphaFoldDB" id="A0A9P5PV30"/>
<proteinExistence type="predicted"/>
<evidence type="ECO:0000313" key="4">
    <source>
        <dbReference type="EMBL" id="KAF9072981.1"/>
    </source>
</evidence>
<evidence type="ECO:0000256" key="1">
    <source>
        <dbReference type="ARBA" id="ARBA00022664"/>
    </source>
</evidence>
<dbReference type="InterPro" id="IPR001878">
    <property type="entry name" value="Znf_CCHC"/>
</dbReference>
<dbReference type="GO" id="GO:0006397">
    <property type="term" value="P:mRNA processing"/>
    <property type="evidence" value="ECO:0007669"/>
    <property type="project" value="UniProtKB-KW"/>
</dbReference>
<comment type="caution">
    <text evidence="4">The sequence shown here is derived from an EMBL/GenBank/DDBJ whole genome shotgun (WGS) entry which is preliminary data.</text>
</comment>
<dbReference type="InterPro" id="IPR036875">
    <property type="entry name" value="Znf_CCHC_sf"/>
</dbReference>
<protein>
    <recommendedName>
        <fullName evidence="3">CCHC-type domain-containing protein</fullName>
    </recommendedName>
</protein>
<keyword evidence="1" id="KW-0507">mRNA processing</keyword>
<evidence type="ECO:0000259" key="3">
    <source>
        <dbReference type="Pfam" id="PF00098"/>
    </source>
</evidence>
<organism evidence="4 5">
    <name type="scientific">Rhodocollybia butyracea</name>
    <dbReference type="NCBI Taxonomy" id="206335"/>
    <lineage>
        <taxon>Eukaryota</taxon>
        <taxon>Fungi</taxon>
        <taxon>Dikarya</taxon>
        <taxon>Basidiomycota</taxon>
        <taxon>Agaricomycotina</taxon>
        <taxon>Agaricomycetes</taxon>
        <taxon>Agaricomycetidae</taxon>
        <taxon>Agaricales</taxon>
        <taxon>Marasmiineae</taxon>
        <taxon>Omphalotaceae</taxon>
        <taxon>Rhodocollybia</taxon>
    </lineage>
</organism>
<evidence type="ECO:0000313" key="5">
    <source>
        <dbReference type="Proteomes" id="UP000772434"/>
    </source>
</evidence>
<dbReference type="Gene3D" id="4.10.60.10">
    <property type="entry name" value="Zinc finger, CCHC-type"/>
    <property type="match status" value="1"/>
</dbReference>
<dbReference type="EMBL" id="JADNRY010000021">
    <property type="protein sequence ID" value="KAF9072981.1"/>
    <property type="molecule type" value="Genomic_DNA"/>
</dbReference>
<gene>
    <name evidence="4" type="ORF">BDP27DRAFT_1319752</name>
</gene>
<feature type="domain" description="CCHC-type" evidence="3">
    <location>
        <begin position="15"/>
        <end position="26"/>
    </location>
</feature>
<feature type="domain" description="CCHC-type" evidence="3">
    <location>
        <begin position="32"/>
        <end position="42"/>
    </location>
</feature>
<feature type="region of interest" description="Disordered" evidence="2">
    <location>
        <begin position="1"/>
        <end position="22"/>
    </location>
</feature>
<reference evidence="4" key="1">
    <citation type="submission" date="2020-11" db="EMBL/GenBank/DDBJ databases">
        <authorList>
            <consortium name="DOE Joint Genome Institute"/>
            <person name="Ahrendt S."/>
            <person name="Riley R."/>
            <person name="Andreopoulos W."/>
            <person name="Labutti K."/>
            <person name="Pangilinan J."/>
            <person name="Ruiz-Duenas F.J."/>
            <person name="Barrasa J.M."/>
            <person name="Sanchez-Garcia M."/>
            <person name="Camarero S."/>
            <person name="Miyauchi S."/>
            <person name="Serrano A."/>
            <person name="Linde D."/>
            <person name="Babiker R."/>
            <person name="Drula E."/>
            <person name="Ayuso-Fernandez I."/>
            <person name="Pacheco R."/>
            <person name="Padilla G."/>
            <person name="Ferreira P."/>
            <person name="Barriuso J."/>
            <person name="Kellner H."/>
            <person name="Castanera R."/>
            <person name="Alfaro M."/>
            <person name="Ramirez L."/>
            <person name="Pisabarro A.G."/>
            <person name="Kuo A."/>
            <person name="Tritt A."/>
            <person name="Lipzen A."/>
            <person name="He G."/>
            <person name="Yan M."/>
            <person name="Ng V."/>
            <person name="Cullen D."/>
            <person name="Martin F."/>
            <person name="Rosso M.-N."/>
            <person name="Henrissat B."/>
            <person name="Hibbett D."/>
            <person name="Martinez A.T."/>
            <person name="Grigoriev I.V."/>
        </authorList>
    </citation>
    <scope>NUCLEOTIDE SEQUENCE</scope>
    <source>
        <strain evidence="4">AH 40177</strain>
    </source>
</reference>